<evidence type="ECO:0000313" key="3">
    <source>
        <dbReference type="Proteomes" id="UP000198287"/>
    </source>
</evidence>
<gene>
    <name evidence="2" type="ORF">Fcan01_17636</name>
</gene>
<proteinExistence type="predicted"/>
<organism evidence="2 3">
    <name type="scientific">Folsomia candida</name>
    <name type="common">Springtail</name>
    <dbReference type="NCBI Taxonomy" id="158441"/>
    <lineage>
        <taxon>Eukaryota</taxon>
        <taxon>Metazoa</taxon>
        <taxon>Ecdysozoa</taxon>
        <taxon>Arthropoda</taxon>
        <taxon>Hexapoda</taxon>
        <taxon>Collembola</taxon>
        <taxon>Entomobryomorpha</taxon>
        <taxon>Isotomoidea</taxon>
        <taxon>Isotomidae</taxon>
        <taxon>Proisotominae</taxon>
        <taxon>Folsomia</taxon>
    </lineage>
</organism>
<sequence length="167" mass="18416">MSKLLFVLATVIGCLSAVAIDHTPCPLAPPVITPLTETNPGALQMAGVERCGDGVLLDVRLDGCTTAPCTFRRGQYYNIGVDFINPESGDYGNVFFKALTYRANEVQIIAPDLYLEGVRINSNTQYRFDYDIYIPPTGFTGDNSELRFTVYQNMRRPLCVVIPAIIV</sequence>
<keyword evidence="3" id="KW-1185">Reference proteome</keyword>
<evidence type="ECO:0000256" key="1">
    <source>
        <dbReference type="SAM" id="SignalP"/>
    </source>
</evidence>
<feature type="signal peptide" evidence="1">
    <location>
        <begin position="1"/>
        <end position="19"/>
    </location>
</feature>
<evidence type="ECO:0000313" key="2">
    <source>
        <dbReference type="EMBL" id="OXA47273.1"/>
    </source>
</evidence>
<protein>
    <submittedName>
        <fullName evidence="2">Epididymal secretory protein E1</fullName>
    </submittedName>
</protein>
<feature type="chain" id="PRO_5013393563" evidence="1">
    <location>
        <begin position="20"/>
        <end position="167"/>
    </location>
</feature>
<dbReference type="InterPro" id="IPR014756">
    <property type="entry name" value="Ig_E-set"/>
</dbReference>
<dbReference type="SUPFAM" id="SSF81296">
    <property type="entry name" value="E set domains"/>
    <property type="match status" value="1"/>
</dbReference>
<dbReference type="Gene3D" id="2.60.40.770">
    <property type="match status" value="1"/>
</dbReference>
<dbReference type="AlphaFoldDB" id="A0A226DPY2"/>
<keyword evidence="1" id="KW-0732">Signal</keyword>
<accession>A0A226DPY2</accession>
<dbReference type="EMBL" id="LNIX01000013">
    <property type="protein sequence ID" value="OXA47273.1"/>
    <property type="molecule type" value="Genomic_DNA"/>
</dbReference>
<comment type="caution">
    <text evidence="2">The sequence shown here is derived from an EMBL/GenBank/DDBJ whole genome shotgun (WGS) entry which is preliminary data.</text>
</comment>
<name>A0A226DPY2_FOLCA</name>
<dbReference type="Proteomes" id="UP000198287">
    <property type="component" value="Unassembled WGS sequence"/>
</dbReference>
<dbReference type="OrthoDB" id="6489092at2759"/>
<reference evidence="2 3" key="1">
    <citation type="submission" date="2015-12" db="EMBL/GenBank/DDBJ databases">
        <title>The genome of Folsomia candida.</title>
        <authorList>
            <person name="Faddeeva A."/>
            <person name="Derks M.F."/>
            <person name="Anvar Y."/>
            <person name="Smit S."/>
            <person name="Van Straalen N."/>
            <person name="Roelofs D."/>
        </authorList>
    </citation>
    <scope>NUCLEOTIDE SEQUENCE [LARGE SCALE GENOMIC DNA]</scope>
    <source>
        <strain evidence="2 3">VU population</strain>
        <tissue evidence="2">Whole body</tissue>
    </source>
</reference>